<organism evidence="2 3">
    <name type="scientific">Ampelomyces quisqualis</name>
    <name type="common">Powdery mildew agent</name>
    <dbReference type="NCBI Taxonomy" id="50730"/>
    <lineage>
        <taxon>Eukaryota</taxon>
        <taxon>Fungi</taxon>
        <taxon>Dikarya</taxon>
        <taxon>Ascomycota</taxon>
        <taxon>Pezizomycotina</taxon>
        <taxon>Dothideomycetes</taxon>
        <taxon>Pleosporomycetidae</taxon>
        <taxon>Pleosporales</taxon>
        <taxon>Pleosporineae</taxon>
        <taxon>Phaeosphaeriaceae</taxon>
        <taxon>Ampelomyces</taxon>
    </lineage>
</organism>
<protein>
    <submittedName>
        <fullName evidence="2">Uncharacterized protein</fullName>
    </submittedName>
</protein>
<keyword evidence="3" id="KW-1185">Reference proteome</keyword>
<proteinExistence type="predicted"/>
<feature type="compositionally biased region" description="Acidic residues" evidence="1">
    <location>
        <begin position="97"/>
        <end position="110"/>
    </location>
</feature>
<dbReference type="Proteomes" id="UP000800096">
    <property type="component" value="Unassembled WGS sequence"/>
</dbReference>
<dbReference type="EMBL" id="ML979135">
    <property type="protein sequence ID" value="KAF1917140.1"/>
    <property type="molecule type" value="Genomic_DNA"/>
</dbReference>
<evidence type="ECO:0000256" key="1">
    <source>
        <dbReference type="SAM" id="MobiDB-lite"/>
    </source>
</evidence>
<sequence>MSASHRTDSLIIPIFPRRLSELVTPMASISEQPKTLIHARTIASPELTASGHPYTFLDSSSSGGSSPSGSPSASKPAYSLFPRQQTPSFPSLHDLGYEYEYEENDDDEGEEWSKGWNISSSGTTGQASRDLRPLYQPELPEIQEDTFAYYPEPGMSSSSDKGHENLRIARRRLARNRSGKNEKPRLTAWLKKALGKLRSRGRR</sequence>
<feature type="region of interest" description="Disordered" evidence="1">
    <location>
        <begin position="49"/>
        <end position="132"/>
    </location>
</feature>
<evidence type="ECO:0000313" key="2">
    <source>
        <dbReference type="EMBL" id="KAF1917140.1"/>
    </source>
</evidence>
<name>A0A6A5QQP9_AMPQU</name>
<dbReference type="AlphaFoldDB" id="A0A6A5QQP9"/>
<gene>
    <name evidence="2" type="ORF">BDU57DRAFT_539337</name>
</gene>
<feature type="compositionally biased region" description="Low complexity" evidence="1">
    <location>
        <begin position="59"/>
        <end position="79"/>
    </location>
</feature>
<evidence type="ECO:0000313" key="3">
    <source>
        <dbReference type="Proteomes" id="UP000800096"/>
    </source>
</evidence>
<reference evidence="2" key="1">
    <citation type="journal article" date="2020" name="Stud. Mycol.">
        <title>101 Dothideomycetes genomes: a test case for predicting lifestyles and emergence of pathogens.</title>
        <authorList>
            <person name="Haridas S."/>
            <person name="Albert R."/>
            <person name="Binder M."/>
            <person name="Bloem J."/>
            <person name="Labutti K."/>
            <person name="Salamov A."/>
            <person name="Andreopoulos B."/>
            <person name="Baker S."/>
            <person name="Barry K."/>
            <person name="Bills G."/>
            <person name="Bluhm B."/>
            <person name="Cannon C."/>
            <person name="Castanera R."/>
            <person name="Culley D."/>
            <person name="Daum C."/>
            <person name="Ezra D."/>
            <person name="Gonzalez J."/>
            <person name="Henrissat B."/>
            <person name="Kuo A."/>
            <person name="Liang C."/>
            <person name="Lipzen A."/>
            <person name="Lutzoni F."/>
            <person name="Magnuson J."/>
            <person name="Mondo S."/>
            <person name="Nolan M."/>
            <person name="Ohm R."/>
            <person name="Pangilinan J."/>
            <person name="Park H.-J."/>
            <person name="Ramirez L."/>
            <person name="Alfaro M."/>
            <person name="Sun H."/>
            <person name="Tritt A."/>
            <person name="Yoshinaga Y."/>
            <person name="Zwiers L.-H."/>
            <person name="Turgeon B."/>
            <person name="Goodwin S."/>
            <person name="Spatafora J."/>
            <person name="Crous P."/>
            <person name="Grigoriev I."/>
        </authorList>
    </citation>
    <scope>NUCLEOTIDE SEQUENCE</scope>
    <source>
        <strain evidence="2">HMLAC05119</strain>
    </source>
</reference>
<feature type="compositionally biased region" description="Polar residues" evidence="1">
    <location>
        <begin position="116"/>
        <end position="127"/>
    </location>
</feature>
<accession>A0A6A5QQP9</accession>